<reference evidence="2 3" key="1">
    <citation type="submission" date="2013-02" db="EMBL/GenBank/DDBJ databases">
        <title>The Genome Sequence of Acinetobacter sp. ANC 3994.</title>
        <authorList>
            <consortium name="The Broad Institute Genome Sequencing Platform"/>
            <consortium name="The Broad Institute Genome Sequencing Center for Infectious Disease"/>
            <person name="Cerqueira G."/>
            <person name="Feldgarden M."/>
            <person name="Courvalin P."/>
            <person name="Perichon B."/>
            <person name="Grillot-Courvalin C."/>
            <person name="Clermont D."/>
            <person name="Rocha E."/>
            <person name="Yoon E.-J."/>
            <person name="Nemec A."/>
            <person name="Walker B."/>
            <person name="Young S.K."/>
            <person name="Zeng Q."/>
            <person name="Gargeya S."/>
            <person name="Fitzgerald M."/>
            <person name="Haas B."/>
            <person name="Abouelleil A."/>
            <person name="Alvarado L."/>
            <person name="Arachchi H.M."/>
            <person name="Berlin A.M."/>
            <person name="Chapman S.B."/>
            <person name="Dewar J."/>
            <person name="Goldberg J."/>
            <person name="Griggs A."/>
            <person name="Gujja S."/>
            <person name="Hansen M."/>
            <person name="Howarth C."/>
            <person name="Imamovic A."/>
            <person name="Larimer J."/>
            <person name="McCowan C."/>
            <person name="Murphy C."/>
            <person name="Neiman D."/>
            <person name="Pearson M."/>
            <person name="Priest M."/>
            <person name="Roberts A."/>
            <person name="Saif S."/>
            <person name="Shea T."/>
            <person name="Sisk P."/>
            <person name="Sykes S."/>
            <person name="Wortman J."/>
            <person name="Nusbaum C."/>
            <person name="Birren B."/>
        </authorList>
    </citation>
    <scope>NUCLEOTIDE SEQUENCE [LARGE SCALE GENOMIC DNA]</scope>
    <source>
        <strain evidence="2 3">ANC 3994</strain>
    </source>
</reference>
<dbReference type="AlphaFoldDB" id="N8NYF6"/>
<dbReference type="Proteomes" id="UP000013086">
    <property type="component" value="Unassembled WGS sequence"/>
</dbReference>
<accession>N8NYF6</accession>
<proteinExistence type="predicted"/>
<dbReference type="EMBL" id="APOH01000015">
    <property type="protein sequence ID" value="ENU19190.1"/>
    <property type="molecule type" value="Genomic_DNA"/>
</dbReference>
<evidence type="ECO:0000313" key="2">
    <source>
        <dbReference type="EMBL" id="ENU19190.1"/>
    </source>
</evidence>
<feature type="transmembrane region" description="Helical" evidence="1">
    <location>
        <begin position="46"/>
        <end position="66"/>
    </location>
</feature>
<name>N8NYF6_9GAMM</name>
<protein>
    <recommendedName>
        <fullName evidence="4">DUF4870 domain-containing protein</fullName>
    </recommendedName>
</protein>
<keyword evidence="1" id="KW-0472">Membrane</keyword>
<evidence type="ECO:0000313" key="3">
    <source>
        <dbReference type="Proteomes" id="UP000013086"/>
    </source>
</evidence>
<organism evidence="2 3">
    <name type="scientific">Acinetobacter bohemicus ANC 3994</name>
    <dbReference type="NCBI Taxonomy" id="1217715"/>
    <lineage>
        <taxon>Bacteria</taxon>
        <taxon>Pseudomonadati</taxon>
        <taxon>Pseudomonadota</taxon>
        <taxon>Gammaproteobacteria</taxon>
        <taxon>Moraxellales</taxon>
        <taxon>Moraxellaceae</taxon>
        <taxon>Acinetobacter</taxon>
    </lineage>
</organism>
<sequence>MIYALIFGLGIWVTIPALMIWYLILPKTYFLTFNGEIPSRLSIFTHHFLSFLLLFMILGLGFEIAVKYPEGPIVPIFFFLSIVLIFIFCIYFGRNKINLGDKKRI</sequence>
<comment type="caution">
    <text evidence="2">The sequence shown here is derived from an EMBL/GenBank/DDBJ whole genome shotgun (WGS) entry which is preliminary data.</text>
</comment>
<dbReference type="HOGENOM" id="CLU_2230590_0_0_6"/>
<keyword evidence="1" id="KW-0812">Transmembrane</keyword>
<feature type="transmembrane region" description="Helical" evidence="1">
    <location>
        <begin position="6"/>
        <end position="25"/>
    </location>
</feature>
<evidence type="ECO:0008006" key="4">
    <source>
        <dbReference type="Google" id="ProtNLM"/>
    </source>
</evidence>
<feature type="transmembrane region" description="Helical" evidence="1">
    <location>
        <begin position="72"/>
        <end position="93"/>
    </location>
</feature>
<keyword evidence="1" id="KW-1133">Transmembrane helix</keyword>
<gene>
    <name evidence="2" type="ORF">F994_02046</name>
</gene>
<evidence type="ECO:0000256" key="1">
    <source>
        <dbReference type="SAM" id="Phobius"/>
    </source>
</evidence>